<organism evidence="1">
    <name type="scientific">mine drainage metagenome</name>
    <dbReference type="NCBI Taxonomy" id="410659"/>
    <lineage>
        <taxon>unclassified sequences</taxon>
        <taxon>metagenomes</taxon>
        <taxon>ecological metagenomes</taxon>
    </lineage>
</organism>
<accession>A0A1J5S2X3</accession>
<gene>
    <name evidence="1" type="ORF">GALL_153130</name>
</gene>
<name>A0A1J5S2X3_9ZZZZ</name>
<comment type="caution">
    <text evidence="1">The sequence shown here is derived from an EMBL/GenBank/DDBJ whole genome shotgun (WGS) entry which is preliminary data.</text>
</comment>
<dbReference type="AlphaFoldDB" id="A0A1J5S2X3"/>
<reference evidence="1" key="1">
    <citation type="submission" date="2016-10" db="EMBL/GenBank/DDBJ databases">
        <title>Sequence of Gallionella enrichment culture.</title>
        <authorList>
            <person name="Poehlein A."/>
            <person name="Muehling M."/>
            <person name="Daniel R."/>
        </authorList>
    </citation>
    <scope>NUCLEOTIDE SEQUENCE</scope>
</reference>
<proteinExistence type="predicted"/>
<protein>
    <submittedName>
        <fullName evidence="1">Uncharacterized protein</fullName>
    </submittedName>
</protein>
<evidence type="ECO:0000313" key="1">
    <source>
        <dbReference type="EMBL" id="OIR02599.1"/>
    </source>
</evidence>
<dbReference type="EMBL" id="MLJW01000073">
    <property type="protein sequence ID" value="OIR02599.1"/>
    <property type="molecule type" value="Genomic_DNA"/>
</dbReference>
<sequence length="129" mass="13955">MKPRHVTIVETCPVCRADFSAVISGNPKTGATTRGKICPAGHWTPYAKLLASRTSQPSQKPPKDDVRTVLLKRLGAPRREDALQMALVTMVESYERALATLPRGSAARAMVDGAFGKSPEISRQVLELA</sequence>